<feature type="domain" description="HTH merR-type" evidence="2">
    <location>
        <begin position="1"/>
        <end position="48"/>
    </location>
</feature>
<dbReference type="Proteomes" id="UP000608530">
    <property type="component" value="Unassembled WGS sequence"/>
</dbReference>
<evidence type="ECO:0000313" key="4">
    <source>
        <dbReference type="Proteomes" id="UP000608530"/>
    </source>
</evidence>
<gene>
    <name evidence="3" type="ORF">JD276_08185</name>
</gene>
<dbReference type="SUPFAM" id="SSF46955">
    <property type="entry name" value="Putative DNA-binding domain"/>
    <property type="match status" value="2"/>
</dbReference>
<dbReference type="GO" id="GO:0003677">
    <property type="term" value="F:DNA binding"/>
    <property type="evidence" value="ECO:0007669"/>
    <property type="project" value="UniProtKB-KW"/>
</dbReference>
<reference evidence="3" key="1">
    <citation type="submission" date="2020-12" db="EMBL/GenBank/DDBJ databases">
        <title>Leucobacter sp. CAS1, isolated from Chromium sludge.</title>
        <authorList>
            <person name="Xu Z."/>
        </authorList>
    </citation>
    <scope>NUCLEOTIDE SEQUENCE</scope>
    <source>
        <strain evidence="3">CSA1</strain>
    </source>
</reference>
<sequence>MRPVDLARAAQVTPQTVRNLEAQNVLPAAERTASGYRRYGPTHLSALHAYRTLTRVHGAPTARSIMVAITAGDIATGVAEVDAAHTALHAQREELDDLALALQMIGREQPRVQNATDRVSIGELAEMLGVRTSALRVWEAAGLLRAMRDGAHGYREYNEPQVQAARVVHLLRQGGYLFDRIRPAIAALNGAGSTEALTAAITERREALNRRSRHALHAAGLVHAYLEALEIAEA</sequence>
<comment type="caution">
    <text evidence="3">The sequence shown here is derived from an EMBL/GenBank/DDBJ whole genome shotgun (WGS) entry which is preliminary data.</text>
</comment>
<dbReference type="InterPro" id="IPR009061">
    <property type="entry name" value="DNA-bd_dom_put_sf"/>
</dbReference>
<keyword evidence="4" id="KW-1185">Reference proteome</keyword>
<dbReference type="PANTHER" id="PTHR30204">
    <property type="entry name" value="REDOX-CYCLING DRUG-SENSING TRANSCRIPTIONAL ACTIVATOR SOXR"/>
    <property type="match status" value="1"/>
</dbReference>
<dbReference type="GO" id="GO:0003700">
    <property type="term" value="F:DNA-binding transcription factor activity"/>
    <property type="evidence" value="ECO:0007669"/>
    <property type="project" value="InterPro"/>
</dbReference>
<dbReference type="Pfam" id="PF00376">
    <property type="entry name" value="MerR"/>
    <property type="match status" value="1"/>
</dbReference>
<dbReference type="SMART" id="SM00422">
    <property type="entry name" value="HTH_MERR"/>
    <property type="match status" value="2"/>
</dbReference>
<dbReference type="Pfam" id="PF13411">
    <property type="entry name" value="MerR_1"/>
    <property type="match status" value="1"/>
</dbReference>
<dbReference type="Gene3D" id="1.10.1660.10">
    <property type="match status" value="2"/>
</dbReference>
<dbReference type="InterPro" id="IPR000551">
    <property type="entry name" value="MerR-type_HTH_dom"/>
</dbReference>
<protein>
    <submittedName>
        <fullName evidence="3">MerR family DNA-binding transcriptional regulator</fullName>
    </submittedName>
</protein>
<evidence type="ECO:0000313" key="3">
    <source>
        <dbReference type="EMBL" id="MBK0419012.1"/>
    </source>
</evidence>
<dbReference type="RefSeq" id="WP_200115155.1">
    <property type="nucleotide sequence ID" value="NZ_JAEHOH010000010.1"/>
</dbReference>
<proteinExistence type="predicted"/>
<dbReference type="AlphaFoldDB" id="A0A934UVJ7"/>
<evidence type="ECO:0000259" key="2">
    <source>
        <dbReference type="PROSITE" id="PS50937"/>
    </source>
</evidence>
<dbReference type="PANTHER" id="PTHR30204:SF93">
    <property type="entry name" value="HTH MERR-TYPE DOMAIN-CONTAINING PROTEIN"/>
    <property type="match status" value="1"/>
</dbReference>
<dbReference type="EMBL" id="JAEHOH010000010">
    <property type="protein sequence ID" value="MBK0419012.1"/>
    <property type="molecule type" value="Genomic_DNA"/>
</dbReference>
<evidence type="ECO:0000256" key="1">
    <source>
        <dbReference type="ARBA" id="ARBA00023125"/>
    </source>
</evidence>
<dbReference type="InterPro" id="IPR047057">
    <property type="entry name" value="MerR_fam"/>
</dbReference>
<feature type="domain" description="HTH merR-type" evidence="2">
    <location>
        <begin position="120"/>
        <end position="187"/>
    </location>
</feature>
<dbReference type="PROSITE" id="PS50937">
    <property type="entry name" value="HTH_MERR_2"/>
    <property type="match status" value="2"/>
</dbReference>
<name>A0A934UVJ7_9MICO</name>
<keyword evidence="1 3" id="KW-0238">DNA-binding</keyword>
<accession>A0A934UVJ7</accession>
<organism evidence="3 4">
    <name type="scientific">Leucobacter chromiisoli</name>
    <dbReference type="NCBI Taxonomy" id="2796471"/>
    <lineage>
        <taxon>Bacteria</taxon>
        <taxon>Bacillati</taxon>
        <taxon>Actinomycetota</taxon>
        <taxon>Actinomycetes</taxon>
        <taxon>Micrococcales</taxon>
        <taxon>Microbacteriaceae</taxon>
        <taxon>Leucobacter</taxon>
    </lineage>
</organism>